<organism evidence="10">
    <name type="scientific">Culex tarsalis</name>
    <name type="common">Encephalitis mosquito</name>
    <dbReference type="NCBI Taxonomy" id="7177"/>
    <lineage>
        <taxon>Eukaryota</taxon>
        <taxon>Metazoa</taxon>
        <taxon>Ecdysozoa</taxon>
        <taxon>Arthropoda</taxon>
        <taxon>Hexapoda</taxon>
        <taxon>Insecta</taxon>
        <taxon>Pterygota</taxon>
        <taxon>Neoptera</taxon>
        <taxon>Endopterygota</taxon>
        <taxon>Diptera</taxon>
        <taxon>Nematocera</taxon>
        <taxon>Culicoidea</taxon>
        <taxon>Culicidae</taxon>
        <taxon>Culicinae</taxon>
        <taxon>Culicini</taxon>
        <taxon>Culex</taxon>
        <taxon>Culex</taxon>
    </lineage>
</organism>
<comment type="subunit">
    <text evidence="3">The RNase H2 complex is a heterotrimer composed of the catalytic subunit RNASEH2A and the non-catalytic subunits RNASEH2B and RNASEH2C.</text>
</comment>
<dbReference type="AlphaFoldDB" id="A0A1Q3EWZ3"/>
<dbReference type="EMBL" id="GFDL01015235">
    <property type="protein sequence ID" value="JAV19810.1"/>
    <property type="molecule type" value="Transcribed_RNA"/>
</dbReference>
<evidence type="ECO:0000256" key="1">
    <source>
        <dbReference type="ARBA" id="ARBA00004123"/>
    </source>
</evidence>
<reference evidence="10" key="1">
    <citation type="submission" date="2017-01" db="EMBL/GenBank/DDBJ databases">
        <title>A deep insight into the sialotranscriptome of adult male and female Cluex tarsalis mosquitoes.</title>
        <authorList>
            <person name="Ribeiro J.M."/>
            <person name="Moreira F."/>
            <person name="Bernard K.A."/>
            <person name="Calvo E."/>
        </authorList>
    </citation>
    <scope>NUCLEOTIDE SEQUENCE</scope>
    <source>
        <strain evidence="10">Kern County</strain>
        <tissue evidence="10">Salivary glands</tissue>
    </source>
</reference>
<comment type="function">
    <text evidence="6">Non catalytic subunit of RNase H2, an endonuclease that specifically degrades the RNA of RNA:DNA hybrids. Participates in DNA replication, possibly by mediating the removal of lagging-strand Okazaki fragment RNA primers during DNA replication. Mediates the excision of single ribonucleotides from DNA:RNA duplexes.</text>
</comment>
<keyword evidence="5" id="KW-0539">Nucleus</keyword>
<dbReference type="PANTHER" id="PTHR13383">
    <property type="entry name" value="RIBONUCLEASE H2 SUBUNIT B"/>
    <property type="match status" value="1"/>
</dbReference>
<dbReference type="InterPro" id="IPR040456">
    <property type="entry name" value="RNase_H2_suB"/>
</dbReference>
<evidence type="ECO:0000256" key="7">
    <source>
        <dbReference type="ARBA" id="ARBA00033464"/>
    </source>
</evidence>
<dbReference type="GO" id="GO:0006401">
    <property type="term" value="P:RNA catabolic process"/>
    <property type="evidence" value="ECO:0007669"/>
    <property type="project" value="TreeGrafter"/>
</dbReference>
<evidence type="ECO:0000259" key="8">
    <source>
        <dbReference type="Pfam" id="PF09468"/>
    </source>
</evidence>
<protein>
    <recommendedName>
        <fullName evidence="4">Ribonuclease H2 subunit B</fullName>
    </recommendedName>
    <alternativeName>
        <fullName evidence="7">Ribonuclease HI subunit B</fullName>
    </alternativeName>
</protein>
<dbReference type="InterPro" id="IPR041195">
    <property type="entry name" value="Rnh202_N"/>
</dbReference>
<dbReference type="Pfam" id="PF17745">
    <property type="entry name" value="Ydr279_N"/>
    <property type="match status" value="1"/>
</dbReference>
<evidence type="ECO:0000259" key="9">
    <source>
        <dbReference type="Pfam" id="PF17745"/>
    </source>
</evidence>
<dbReference type="CDD" id="cd09270">
    <property type="entry name" value="RNase_H2-B"/>
    <property type="match status" value="1"/>
</dbReference>
<accession>A0A1Q3EWZ3</accession>
<evidence type="ECO:0000313" key="10">
    <source>
        <dbReference type="EMBL" id="JAV19810.1"/>
    </source>
</evidence>
<dbReference type="FunFam" id="1.10.20.120:FF:000002">
    <property type="entry name" value="Ribonuclease H2 subunit B"/>
    <property type="match status" value="1"/>
</dbReference>
<evidence type="ECO:0000256" key="4">
    <source>
        <dbReference type="ARBA" id="ARBA00019062"/>
    </source>
</evidence>
<comment type="similarity">
    <text evidence="2">Belongs to the RNase H2 subunit B family.</text>
</comment>
<name>A0A1Q3EWZ3_CULTA</name>
<dbReference type="Gene3D" id="1.10.20.120">
    <property type="match status" value="1"/>
</dbReference>
<evidence type="ECO:0000256" key="3">
    <source>
        <dbReference type="ARBA" id="ARBA00011277"/>
    </source>
</evidence>
<dbReference type="GO" id="GO:0005654">
    <property type="term" value="C:nucleoplasm"/>
    <property type="evidence" value="ECO:0007669"/>
    <property type="project" value="TreeGrafter"/>
</dbReference>
<proteinExistence type="inferred from homology"/>
<dbReference type="GO" id="GO:0032299">
    <property type="term" value="C:ribonuclease H2 complex"/>
    <property type="evidence" value="ECO:0007669"/>
    <property type="project" value="InterPro"/>
</dbReference>
<dbReference type="Pfam" id="PF09468">
    <property type="entry name" value="RNase_H2-Ydr279"/>
    <property type="match status" value="1"/>
</dbReference>
<sequence>MTSNKHFFVLQDPPKSESAEEELHIVTLRNPATGKPCKYLLRNQDQDLYELCCFSEPNRSWFINDTVCSNGKIFVPTRVDPLFLVIPYLAKSCTGKAVPLDQILVDDQFPHTTKLVSVLSAGAPQLSLIADEKKAGDIRAYKFNEEKVMDWLKRKCTRLEKALGAERKFARSHNFIKEEKENEVDQKGEMMHYSHGIISDYLSLELSKKLATAVGLPEEKVANKRKSTVELEANQIKKLKKEDIHETTPIKSVDKKVSARSKALAKAASGTKSIASFFKK</sequence>
<feature type="domain" description="Ribonuclease H2 subunit B wHTH" evidence="8">
    <location>
        <begin position="83"/>
        <end position="210"/>
    </location>
</feature>
<dbReference type="PANTHER" id="PTHR13383:SF11">
    <property type="entry name" value="RIBONUCLEASE H2 SUBUNIT B"/>
    <property type="match status" value="1"/>
</dbReference>
<evidence type="ECO:0000256" key="6">
    <source>
        <dbReference type="ARBA" id="ARBA00024778"/>
    </source>
</evidence>
<dbReference type="InterPro" id="IPR019024">
    <property type="entry name" value="RNase_H2_suB_wHTH"/>
</dbReference>
<comment type="subcellular location">
    <subcellularLocation>
        <location evidence="1">Nucleus</location>
    </subcellularLocation>
</comment>
<evidence type="ECO:0000256" key="2">
    <source>
        <dbReference type="ARBA" id="ARBA00009823"/>
    </source>
</evidence>
<dbReference type="Gene3D" id="2.20.25.530">
    <property type="match status" value="1"/>
</dbReference>
<evidence type="ECO:0000256" key="5">
    <source>
        <dbReference type="ARBA" id="ARBA00023242"/>
    </source>
</evidence>
<feature type="domain" description="Rnh202 triple barrel" evidence="9">
    <location>
        <begin position="18"/>
        <end position="80"/>
    </location>
</feature>